<comment type="similarity">
    <text evidence="1">Belongs to the CDV3 family.</text>
</comment>
<gene>
    <name evidence="3" type="ORF">BOKJ2_LOCUS8277</name>
</gene>
<accession>A0A811KRF9</accession>
<dbReference type="EMBL" id="CAJFDH010000004">
    <property type="protein sequence ID" value="CAD5219104.1"/>
    <property type="molecule type" value="Genomic_DNA"/>
</dbReference>
<dbReference type="OrthoDB" id="5848645at2759"/>
<evidence type="ECO:0000313" key="3">
    <source>
        <dbReference type="EMBL" id="CAD5219104.1"/>
    </source>
</evidence>
<feature type="compositionally biased region" description="Basic and acidic residues" evidence="2">
    <location>
        <begin position="340"/>
        <end position="383"/>
    </location>
</feature>
<evidence type="ECO:0000256" key="2">
    <source>
        <dbReference type="SAM" id="MobiDB-lite"/>
    </source>
</evidence>
<feature type="compositionally biased region" description="Low complexity" evidence="2">
    <location>
        <begin position="328"/>
        <end position="339"/>
    </location>
</feature>
<organism evidence="3 4">
    <name type="scientific">Bursaphelenchus okinawaensis</name>
    <dbReference type="NCBI Taxonomy" id="465554"/>
    <lineage>
        <taxon>Eukaryota</taxon>
        <taxon>Metazoa</taxon>
        <taxon>Ecdysozoa</taxon>
        <taxon>Nematoda</taxon>
        <taxon>Chromadorea</taxon>
        <taxon>Rhabditida</taxon>
        <taxon>Tylenchina</taxon>
        <taxon>Tylenchomorpha</taxon>
        <taxon>Aphelenchoidea</taxon>
        <taxon>Aphelenchoididae</taxon>
        <taxon>Bursaphelenchus</taxon>
    </lineage>
</organism>
<sequence length="400" mass="45006">MGDDLAAFFAKKKSKGTKKKAIRMDDVVQQLESNMKFDKDGGEDDVPSNQDILGTNLNDEDSEWIGYGSKPLNLAGETVGTFNSTEVVDEEVVTDRAERESSVVEKTKTWNIPSKDKEDAPKETVIASVTTTKSKFEAYKPPQRSALGQGGAVRRQNVDLRSEEMFPSLGDADKIEKQQTEYQKKQRQEEKATTPVETKPEPVREVRRPEPVATTTLPTPALRPTNRPVPTGNIGTGIMNAKGEYIVLNEPKDEPEPVKKEVQSWRASREERPAPLQTNWRDDKEDKPAPKPVVKSNPFGAATPVVTKLPESMAPTETWRNSKAGAYQPPRGGDRQGPPVDRKAWGRDNNREIRDARPEPPRQEQWRRDSKKEEPVKSWKGENDQAEPLEDGWSTTKRRR</sequence>
<keyword evidence="4" id="KW-1185">Reference proteome</keyword>
<dbReference type="Proteomes" id="UP000614601">
    <property type="component" value="Unassembled WGS sequence"/>
</dbReference>
<protein>
    <submittedName>
        <fullName evidence="3">Uncharacterized protein</fullName>
    </submittedName>
</protein>
<feature type="compositionally biased region" description="Basic and acidic residues" evidence="2">
    <location>
        <begin position="171"/>
        <end position="210"/>
    </location>
</feature>
<dbReference type="GO" id="GO:0005737">
    <property type="term" value="C:cytoplasm"/>
    <property type="evidence" value="ECO:0007669"/>
    <property type="project" value="TreeGrafter"/>
</dbReference>
<feature type="compositionally biased region" description="Low complexity" evidence="2">
    <location>
        <begin position="211"/>
        <end position="228"/>
    </location>
</feature>
<reference evidence="3" key="1">
    <citation type="submission" date="2020-09" db="EMBL/GenBank/DDBJ databases">
        <authorList>
            <person name="Kikuchi T."/>
        </authorList>
    </citation>
    <scope>NUCLEOTIDE SEQUENCE</scope>
    <source>
        <strain evidence="3">SH1</strain>
    </source>
</reference>
<dbReference type="PANTHER" id="PTHR16284:SF13">
    <property type="entry name" value="PROTEIN CDV3 HOMOLOG"/>
    <property type="match status" value="1"/>
</dbReference>
<dbReference type="EMBL" id="CAJFCW020000004">
    <property type="protein sequence ID" value="CAG9112332.1"/>
    <property type="molecule type" value="Genomic_DNA"/>
</dbReference>
<dbReference type="Proteomes" id="UP000783686">
    <property type="component" value="Unassembled WGS sequence"/>
</dbReference>
<feature type="compositionally biased region" description="Basic and acidic residues" evidence="2">
    <location>
        <begin position="280"/>
        <end position="289"/>
    </location>
</feature>
<dbReference type="AlphaFoldDB" id="A0A811KRF9"/>
<name>A0A811KRF9_9BILA</name>
<proteinExistence type="inferred from homology"/>
<evidence type="ECO:0000313" key="4">
    <source>
        <dbReference type="Proteomes" id="UP000614601"/>
    </source>
</evidence>
<feature type="compositionally biased region" description="Basic and acidic residues" evidence="2">
    <location>
        <begin position="250"/>
        <end position="273"/>
    </location>
</feature>
<evidence type="ECO:0000256" key="1">
    <source>
        <dbReference type="ARBA" id="ARBA00006062"/>
    </source>
</evidence>
<dbReference type="InterPro" id="IPR026806">
    <property type="entry name" value="CDV3"/>
</dbReference>
<comment type="caution">
    <text evidence="3">The sequence shown here is derived from an EMBL/GenBank/DDBJ whole genome shotgun (WGS) entry which is preliminary data.</text>
</comment>
<dbReference type="PANTHER" id="PTHR16284">
    <property type="entry name" value="PROTEIN CDV3 HOMOLOG"/>
    <property type="match status" value="1"/>
</dbReference>
<feature type="region of interest" description="Disordered" evidence="2">
    <location>
        <begin position="134"/>
        <end position="400"/>
    </location>
</feature>